<dbReference type="EMBL" id="PIQI01000003">
    <property type="protein sequence ID" value="PJZ07335.1"/>
    <property type="molecule type" value="Genomic_DNA"/>
</dbReference>
<keyword evidence="4" id="KW-1185">Reference proteome</keyword>
<dbReference type="Gene3D" id="1.10.10.10">
    <property type="entry name" value="Winged helix-like DNA-binding domain superfamily/Winged helix DNA-binding domain"/>
    <property type="match status" value="1"/>
</dbReference>
<evidence type="ECO:0000313" key="4">
    <source>
        <dbReference type="Proteomes" id="UP000232062"/>
    </source>
</evidence>
<dbReference type="Proteomes" id="UP000232062">
    <property type="component" value="Unassembled WGS sequence"/>
</dbReference>
<dbReference type="OrthoDB" id="6313655at2"/>
<name>A0A2M9WIE7_9GAMM</name>
<dbReference type="NCBIfam" id="TIGR01610">
    <property type="entry name" value="phage_O_Nterm"/>
    <property type="match status" value="1"/>
</dbReference>
<evidence type="ECO:0000259" key="2">
    <source>
        <dbReference type="Pfam" id="PF04492"/>
    </source>
</evidence>
<comment type="caution">
    <text evidence="3">The sequence shown here is derived from an EMBL/GenBank/DDBJ whole genome shotgun (WGS) entry which is preliminary data.</text>
</comment>
<organism evidence="3 4">
    <name type="scientific">Pantoea rodasii</name>
    <dbReference type="NCBI Taxonomy" id="1076549"/>
    <lineage>
        <taxon>Bacteria</taxon>
        <taxon>Pseudomonadati</taxon>
        <taxon>Pseudomonadota</taxon>
        <taxon>Gammaproteobacteria</taxon>
        <taxon>Enterobacterales</taxon>
        <taxon>Erwiniaceae</taxon>
        <taxon>Pantoea</taxon>
    </lineage>
</organism>
<dbReference type="InterPro" id="IPR006497">
    <property type="entry name" value="Phage_lambda_VrpO_N"/>
</dbReference>
<feature type="domain" description="Bacteriophage lambda Replication protein O N-terminal" evidence="2">
    <location>
        <begin position="22"/>
        <end position="116"/>
    </location>
</feature>
<feature type="region of interest" description="Disordered" evidence="1">
    <location>
        <begin position="141"/>
        <end position="195"/>
    </location>
</feature>
<dbReference type="Pfam" id="PF04492">
    <property type="entry name" value="Phage_rep_O"/>
    <property type="match status" value="1"/>
</dbReference>
<evidence type="ECO:0000256" key="1">
    <source>
        <dbReference type="SAM" id="MobiDB-lite"/>
    </source>
</evidence>
<dbReference type="InterPro" id="IPR036388">
    <property type="entry name" value="WH-like_DNA-bd_sf"/>
</dbReference>
<accession>A0A2M9WIE7</accession>
<dbReference type="AlphaFoldDB" id="A0A2M9WIE7"/>
<reference evidence="3 4" key="1">
    <citation type="submission" date="2017-11" db="EMBL/GenBank/DDBJ databases">
        <title>The genome sequence of Pantoea rodasii DSM 26611.</title>
        <authorList>
            <person name="Gao J."/>
            <person name="Mao X."/>
            <person name="Sun J."/>
        </authorList>
    </citation>
    <scope>NUCLEOTIDE SEQUENCE [LARGE SCALE GENOMIC DNA]</scope>
    <source>
        <strain evidence="3 4">DSM 26611</strain>
    </source>
</reference>
<dbReference type="STRING" id="1076549.HA45_10240"/>
<dbReference type="RefSeq" id="WP_100699965.1">
    <property type="nucleotide sequence ID" value="NZ_MLFP01000006.1"/>
</dbReference>
<sequence length="308" mass="34767">MSNLAHDNVSPIRPDLQVLERRVVDTDNGFTRIANELLEAIASADLTARQLKLMLAYVRKTYGFNKKTDRIADEQIAQLTGLSRQNVNKAKKELLSMNCLLMDGGLIGVNKEVSAWHFSKCLQVSNLVSNPETKTVSNLETLPVSNPETHKRHYSKDKKDINYSSENSGESSDPPSENIPAIRPDAAIQTPKGDKWGTADDLKAAEWIFSKVRNVSPTTQQPNWPAWANDIRLARNALKCTHLEICEVFKWANADAFWQTNVLSPAKLRQKWDTLKAQMNQPNRNRPVSADHQPAAHWNSEEAWENFI</sequence>
<feature type="compositionally biased region" description="Polar residues" evidence="1">
    <location>
        <begin position="162"/>
        <end position="175"/>
    </location>
</feature>
<dbReference type="GO" id="GO:0006260">
    <property type="term" value="P:DNA replication"/>
    <property type="evidence" value="ECO:0007669"/>
    <property type="project" value="InterPro"/>
</dbReference>
<gene>
    <name evidence="3" type="ORF">PRCB_01335</name>
</gene>
<proteinExistence type="predicted"/>
<protein>
    <submittedName>
        <fullName evidence="3">Replication protein 15</fullName>
    </submittedName>
</protein>
<evidence type="ECO:0000313" key="3">
    <source>
        <dbReference type="EMBL" id="PJZ07335.1"/>
    </source>
</evidence>